<name>A0ABT0P5V0_9ACTN</name>
<dbReference type="EMBL" id="JAMCCK010000150">
    <property type="protein sequence ID" value="MCL3999122.1"/>
    <property type="molecule type" value="Genomic_DNA"/>
</dbReference>
<keyword evidence="2" id="KW-1185">Reference proteome</keyword>
<evidence type="ECO:0000313" key="2">
    <source>
        <dbReference type="Proteomes" id="UP001202052"/>
    </source>
</evidence>
<comment type="caution">
    <text evidence="1">The sequence shown here is derived from an EMBL/GenBank/DDBJ whole genome shotgun (WGS) entry which is preliminary data.</text>
</comment>
<dbReference type="Proteomes" id="UP001202052">
    <property type="component" value="Unassembled WGS sequence"/>
</dbReference>
<dbReference type="RefSeq" id="WP_249493645.1">
    <property type="nucleotide sequence ID" value="NZ_JAMCCK010000150.1"/>
</dbReference>
<accession>A0ABT0P5V0</accession>
<evidence type="ECO:0008006" key="3">
    <source>
        <dbReference type="Google" id="ProtNLM"/>
    </source>
</evidence>
<protein>
    <recommendedName>
        <fullName evidence="3">DNA-binding protein</fullName>
    </recommendedName>
</protein>
<gene>
    <name evidence="1" type="ORF">M4438_37500</name>
</gene>
<organism evidence="1 2">
    <name type="scientific">Streptomyces lavenduligriseus</name>
    <dbReference type="NCBI Taxonomy" id="67315"/>
    <lineage>
        <taxon>Bacteria</taxon>
        <taxon>Bacillati</taxon>
        <taxon>Actinomycetota</taxon>
        <taxon>Actinomycetes</taxon>
        <taxon>Kitasatosporales</taxon>
        <taxon>Streptomycetaceae</taxon>
        <taxon>Streptomyces</taxon>
    </lineage>
</organism>
<proteinExistence type="predicted"/>
<sequence length="58" mass="6384">MASGPPVRKTITFHADAWENLQTLANQMGTTPEDLVVLFASRLTRSPEGNLELKTTDL</sequence>
<evidence type="ECO:0000313" key="1">
    <source>
        <dbReference type="EMBL" id="MCL3999122.1"/>
    </source>
</evidence>
<reference evidence="1 2" key="1">
    <citation type="submission" date="2022-05" db="EMBL/GenBank/DDBJ databases">
        <title>Genome Resource of Streptomyces lavenduligriseus GA1-1, a Strain with Broad-Spectrum Antifungal Activity against Phytopathogenic Fungi.</title>
        <authorList>
            <person name="Qi D."/>
        </authorList>
    </citation>
    <scope>NUCLEOTIDE SEQUENCE [LARGE SCALE GENOMIC DNA]</scope>
    <source>
        <strain evidence="1 2">GA1-1</strain>
    </source>
</reference>